<dbReference type="OrthoDB" id="9815928at2"/>
<reference evidence="5" key="1">
    <citation type="submission" date="2016-10" db="EMBL/GenBank/DDBJ databases">
        <authorList>
            <person name="Varghese N."/>
            <person name="Submissions S."/>
        </authorList>
    </citation>
    <scope>NUCLEOTIDE SEQUENCE [LARGE SCALE GENOMIC DNA]</scope>
    <source>
        <strain evidence="5">CGMCC 4.3506</strain>
    </source>
</reference>
<evidence type="ECO:0000256" key="1">
    <source>
        <dbReference type="ARBA" id="ARBA00022729"/>
    </source>
</evidence>
<protein>
    <submittedName>
        <fullName evidence="4">Repeat domain-containing protein</fullName>
    </submittedName>
</protein>
<dbReference type="Pfam" id="PF13517">
    <property type="entry name" value="FG-GAP_3"/>
    <property type="match status" value="2"/>
</dbReference>
<organism evidence="4 5">
    <name type="scientific">Lentzea fradiae</name>
    <dbReference type="NCBI Taxonomy" id="200378"/>
    <lineage>
        <taxon>Bacteria</taxon>
        <taxon>Bacillati</taxon>
        <taxon>Actinomycetota</taxon>
        <taxon>Actinomycetes</taxon>
        <taxon>Pseudonocardiales</taxon>
        <taxon>Pseudonocardiaceae</taxon>
        <taxon>Lentzea</taxon>
    </lineage>
</organism>
<name>A0A1G7VZW0_9PSEU</name>
<dbReference type="PANTHER" id="PTHR44103">
    <property type="entry name" value="PROPROTEIN CONVERTASE P"/>
    <property type="match status" value="1"/>
</dbReference>
<feature type="region of interest" description="Disordered" evidence="2">
    <location>
        <begin position="88"/>
        <end position="117"/>
    </location>
</feature>
<dbReference type="EMBL" id="FNCC01000010">
    <property type="protein sequence ID" value="SDG65297.1"/>
    <property type="molecule type" value="Genomic_DNA"/>
</dbReference>
<feature type="compositionally biased region" description="Basic and acidic residues" evidence="2">
    <location>
        <begin position="88"/>
        <end position="102"/>
    </location>
</feature>
<proteinExistence type="predicted"/>
<feature type="transmembrane region" description="Helical" evidence="3">
    <location>
        <begin position="126"/>
        <end position="148"/>
    </location>
</feature>
<evidence type="ECO:0000313" key="5">
    <source>
        <dbReference type="Proteomes" id="UP000199623"/>
    </source>
</evidence>
<dbReference type="InterPro" id="IPR013517">
    <property type="entry name" value="FG-GAP"/>
</dbReference>
<gene>
    <name evidence="4" type="ORF">SAMN05216553_11066</name>
</gene>
<evidence type="ECO:0000256" key="3">
    <source>
        <dbReference type="SAM" id="Phobius"/>
    </source>
</evidence>
<keyword evidence="3" id="KW-0472">Membrane</keyword>
<keyword evidence="3" id="KW-1133">Transmembrane helix</keyword>
<dbReference type="Proteomes" id="UP000199623">
    <property type="component" value="Unassembled WGS sequence"/>
</dbReference>
<accession>A0A1G7VZW0</accession>
<keyword evidence="3" id="KW-0812">Transmembrane</keyword>
<evidence type="ECO:0000256" key="2">
    <source>
        <dbReference type="SAM" id="MobiDB-lite"/>
    </source>
</evidence>
<sequence>MPRPESPVDPHAGVVQLFAHDLRLLREKAGCPPYRALAQRAHYAPATLARAAGGREFPSLAVTLAYVRACEGDEEQWESRWHEAAAARVPEMRVEPDRHSPAESEAPAQPEEPKKAVRSRIRRGRLVAILAALFLLAGTTVAVVVTAGTDPPQRGKPPVGKAEMVDIHTAADGTVRAWSNTGGFPEWPWSDPVSMVLGQVDPALARFADLDGDGFDELIRIAADGTITAWWNDRGFPDRPWHASVIVGTASATDPAGIHFADLDGDGRDELITVEEVVRAWPNTGDFPEWPWSDPVDLGQAPPGHTRFADLDGDAKAELITLGTTSGTPVQARRNTGAFPARPWGTAVDLGPSHADPERVRFADLDGDGFDELISINPDGTTSAWWNNHAFPDHPWHASVMIGKGWIGDPVSIQFADLTGDDQPGVHTR</sequence>
<dbReference type="RefSeq" id="WP_143036015.1">
    <property type="nucleotide sequence ID" value="NZ_FNCC01000010.1"/>
</dbReference>
<dbReference type="AlphaFoldDB" id="A0A1G7VZW0"/>
<evidence type="ECO:0000313" key="4">
    <source>
        <dbReference type="EMBL" id="SDG65297.1"/>
    </source>
</evidence>
<dbReference type="SUPFAM" id="SSF69318">
    <property type="entry name" value="Integrin alpha N-terminal domain"/>
    <property type="match status" value="1"/>
</dbReference>
<keyword evidence="5" id="KW-1185">Reference proteome</keyword>
<dbReference type="PANTHER" id="PTHR44103:SF1">
    <property type="entry name" value="PROPROTEIN CONVERTASE P"/>
    <property type="match status" value="1"/>
</dbReference>
<dbReference type="InterPro" id="IPR028994">
    <property type="entry name" value="Integrin_alpha_N"/>
</dbReference>
<dbReference type="STRING" id="200378.SAMN05216553_11066"/>
<keyword evidence="1" id="KW-0732">Signal</keyword>